<dbReference type="SUPFAM" id="SSF48600">
    <property type="entry name" value="Chorismate mutase II"/>
    <property type="match status" value="1"/>
</dbReference>
<evidence type="ECO:0000256" key="1">
    <source>
        <dbReference type="ARBA" id="ARBA00000824"/>
    </source>
</evidence>
<evidence type="ECO:0000256" key="18">
    <source>
        <dbReference type="ARBA" id="ARBA00047848"/>
    </source>
</evidence>
<dbReference type="PROSITE" id="PS00858">
    <property type="entry name" value="PREPHENATE_DEHYDR_2"/>
    <property type="match status" value="1"/>
</dbReference>
<dbReference type="RefSeq" id="WP_055228688.1">
    <property type="nucleotide sequence ID" value="NZ_CYYV01000025.1"/>
</dbReference>
<evidence type="ECO:0000256" key="7">
    <source>
        <dbReference type="ARBA" id="ARBA00014401"/>
    </source>
</evidence>
<dbReference type="GO" id="GO:0004664">
    <property type="term" value="F:prephenate dehydratase activity"/>
    <property type="evidence" value="ECO:0007669"/>
    <property type="project" value="UniProtKB-EC"/>
</dbReference>
<dbReference type="NCBIfam" id="NF008865">
    <property type="entry name" value="PRK11898.1"/>
    <property type="match status" value="1"/>
</dbReference>
<keyword evidence="9" id="KW-0963">Cytoplasm</keyword>
<proteinExistence type="predicted"/>
<dbReference type="UniPathway" id="UPA00120">
    <property type="reaction ID" value="UER00203"/>
</dbReference>
<dbReference type="SUPFAM" id="SSF53850">
    <property type="entry name" value="Periplasmic binding protein-like II"/>
    <property type="match status" value="1"/>
</dbReference>
<evidence type="ECO:0000256" key="15">
    <source>
        <dbReference type="ARBA" id="ARBA00023268"/>
    </source>
</evidence>
<dbReference type="InterPro" id="IPR008242">
    <property type="entry name" value="Chor_mutase/pphenate_deHydtase"/>
</dbReference>
<evidence type="ECO:0000256" key="14">
    <source>
        <dbReference type="ARBA" id="ARBA00023239"/>
    </source>
</evidence>
<evidence type="ECO:0000313" key="23">
    <source>
        <dbReference type="EMBL" id="CUO98197.1"/>
    </source>
</evidence>
<evidence type="ECO:0000256" key="5">
    <source>
        <dbReference type="ARBA" id="ARBA00004817"/>
    </source>
</evidence>
<sequence>MLDLGKIRDEIDVTDDEIVRLFQHRMALTAEVAQYKIETGKAVFDAERERQKLEKLTGEGTNAFNTKGIQELFQQIMSISRKRQYQLLTENGGEEMTDYTQVDHLPTHGRRVVFQGVEGAYSFGAMKEFFDDTITSFHVDTWKEAMEAITRGEADYAVLPIENSTAGIVSDIYDLLVEYPHYIVGEQELPVEHVLMALPGAKAEEIRTVISHPQALAQCRRFLDSNENWKTEERLNTAAAAKEVSESGDLTMAAVGSPYAAEHFGLQILKEGIFDAQGNTTRFVIISGQKRFVKDAQKISVCMELPHQSGSLYNALAHFIYNDLNMTKIESRPIPQRKWEYRFFVDFEGNLSDPAVKNALRGLQAESAKFRIFGNY</sequence>
<evidence type="ECO:0000313" key="24">
    <source>
        <dbReference type="Proteomes" id="UP000095706"/>
    </source>
</evidence>
<dbReference type="SUPFAM" id="SSF55021">
    <property type="entry name" value="ACT-like"/>
    <property type="match status" value="1"/>
</dbReference>
<keyword evidence="11" id="KW-0057">Aromatic amino acid biosynthesis</keyword>
<dbReference type="Pfam" id="PF01817">
    <property type="entry name" value="CM_2"/>
    <property type="match status" value="1"/>
</dbReference>
<dbReference type="InterPro" id="IPR002701">
    <property type="entry name" value="CM_II_prokaryot"/>
</dbReference>
<evidence type="ECO:0000256" key="2">
    <source>
        <dbReference type="ARBA" id="ARBA00002364"/>
    </source>
</evidence>
<evidence type="ECO:0000256" key="9">
    <source>
        <dbReference type="ARBA" id="ARBA00022490"/>
    </source>
</evidence>
<accession>A0A174JK06</accession>
<reference evidence="23 24" key="1">
    <citation type="submission" date="2015-09" db="EMBL/GenBank/DDBJ databases">
        <authorList>
            <consortium name="Pathogen Informatics"/>
        </authorList>
    </citation>
    <scope>NUCLEOTIDE SEQUENCE [LARGE SCALE GENOMIC DNA]</scope>
    <source>
        <strain evidence="23 24">2789STDY5608849</strain>
    </source>
</reference>
<dbReference type="InterPro" id="IPR002912">
    <property type="entry name" value="ACT_dom"/>
</dbReference>
<dbReference type="UniPathway" id="UPA00121">
    <property type="reaction ID" value="UER00345"/>
</dbReference>
<dbReference type="Gene3D" id="3.40.190.10">
    <property type="entry name" value="Periplasmic binding protein-like II"/>
    <property type="match status" value="2"/>
</dbReference>
<dbReference type="GO" id="GO:0009094">
    <property type="term" value="P:L-phenylalanine biosynthetic process"/>
    <property type="evidence" value="ECO:0007669"/>
    <property type="project" value="UniProtKB-UniPathway"/>
</dbReference>
<dbReference type="EMBL" id="CYYV01000025">
    <property type="protein sequence ID" value="CUO98197.1"/>
    <property type="molecule type" value="Genomic_DNA"/>
</dbReference>
<comment type="pathway">
    <text evidence="5">Metabolic intermediate biosynthesis; prephenate biosynthesis; prephenate from chorismate: step 1/1.</text>
</comment>
<evidence type="ECO:0000256" key="10">
    <source>
        <dbReference type="ARBA" id="ARBA00022605"/>
    </source>
</evidence>
<feature type="domain" description="ACT" evidence="22">
    <location>
        <begin position="300"/>
        <end position="376"/>
    </location>
</feature>
<dbReference type="CDD" id="cd13631">
    <property type="entry name" value="PBP2_Ct-PDT_like"/>
    <property type="match status" value="1"/>
</dbReference>
<evidence type="ECO:0000256" key="12">
    <source>
        <dbReference type="ARBA" id="ARBA00023222"/>
    </source>
</evidence>
<dbReference type="InterPro" id="IPR036263">
    <property type="entry name" value="Chorismate_II_sf"/>
</dbReference>
<dbReference type="InterPro" id="IPR045865">
    <property type="entry name" value="ACT-like_dom_sf"/>
</dbReference>
<keyword evidence="13" id="KW-0413">Isomerase</keyword>
<dbReference type="PANTHER" id="PTHR21022:SF19">
    <property type="entry name" value="PREPHENATE DEHYDRATASE-RELATED"/>
    <property type="match status" value="1"/>
</dbReference>
<dbReference type="SMART" id="SM00830">
    <property type="entry name" value="CM_2"/>
    <property type="match status" value="1"/>
</dbReference>
<organism evidence="23 24">
    <name type="scientific">Fusicatenibacter saccharivorans</name>
    <dbReference type="NCBI Taxonomy" id="1150298"/>
    <lineage>
        <taxon>Bacteria</taxon>
        <taxon>Bacillati</taxon>
        <taxon>Bacillota</taxon>
        <taxon>Clostridia</taxon>
        <taxon>Lachnospirales</taxon>
        <taxon>Lachnospiraceae</taxon>
        <taxon>Fusicatenibacter</taxon>
    </lineage>
</organism>
<evidence type="ECO:0000256" key="11">
    <source>
        <dbReference type="ARBA" id="ARBA00023141"/>
    </source>
</evidence>
<dbReference type="PROSITE" id="PS00857">
    <property type="entry name" value="PREPHENATE_DEHYDR_1"/>
    <property type="match status" value="1"/>
</dbReference>
<dbReference type="GO" id="GO:0005737">
    <property type="term" value="C:cytoplasm"/>
    <property type="evidence" value="ECO:0007669"/>
    <property type="project" value="UniProtKB-SubCell"/>
</dbReference>
<evidence type="ECO:0000256" key="8">
    <source>
        <dbReference type="ARBA" id="ARBA00021872"/>
    </source>
</evidence>
<evidence type="ECO:0000256" key="16">
    <source>
        <dbReference type="ARBA" id="ARBA00031175"/>
    </source>
</evidence>
<keyword evidence="10" id="KW-0028">Amino-acid biosynthesis</keyword>
<dbReference type="Gene3D" id="1.20.59.10">
    <property type="entry name" value="Chorismate mutase"/>
    <property type="match status" value="1"/>
</dbReference>
<evidence type="ECO:0000256" key="13">
    <source>
        <dbReference type="ARBA" id="ARBA00023235"/>
    </source>
</evidence>
<evidence type="ECO:0000256" key="3">
    <source>
        <dbReference type="ARBA" id="ARBA00004496"/>
    </source>
</evidence>
<dbReference type="PANTHER" id="PTHR21022">
    <property type="entry name" value="PREPHENATE DEHYDRATASE P PROTEIN"/>
    <property type="match status" value="1"/>
</dbReference>
<keyword evidence="15" id="KW-0511">Multifunctional enzyme</keyword>
<dbReference type="InterPro" id="IPR036979">
    <property type="entry name" value="CM_dom_sf"/>
</dbReference>
<dbReference type="PROSITE" id="PS51168">
    <property type="entry name" value="CHORISMATE_MUT_2"/>
    <property type="match status" value="1"/>
</dbReference>
<evidence type="ECO:0000259" key="20">
    <source>
        <dbReference type="PROSITE" id="PS51168"/>
    </source>
</evidence>
<dbReference type="InterPro" id="IPR001086">
    <property type="entry name" value="Preph_deHydtase"/>
</dbReference>
<feature type="domain" description="Chorismate mutase" evidence="20">
    <location>
        <begin position="1"/>
        <end position="88"/>
    </location>
</feature>
<dbReference type="GO" id="GO:0046417">
    <property type="term" value="P:chorismate metabolic process"/>
    <property type="evidence" value="ECO:0007669"/>
    <property type="project" value="InterPro"/>
</dbReference>
<comment type="function">
    <text evidence="2">Catalyzes the Claisen rearrangement of chorismate to prephenate and the decarboxylation/dehydration of prephenate to phenylpyruvate.</text>
</comment>
<comment type="catalytic activity">
    <reaction evidence="18">
        <text>prephenate + H(+) = 3-phenylpyruvate + CO2 + H2O</text>
        <dbReference type="Rhea" id="RHEA:21648"/>
        <dbReference type="ChEBI" id="CHEBI:15377"/>
        <dbReference type="ChEBI" id="CHEBI:15378"/>
        <dbReference type="ChEBI" id="CHEBI:16526"/>
        <dbReference type="ChEBI" id="CHEBI:18005"/>
        <dbReference type="ChEBI" id="CHEBI:29934"/>
        <dbReference type="EC" id="4.2.1.51"/>
    </reaction>
</comment>
<dbReference type="Pfam" id="PF00800">
    <property type="entry name" value="PDT"/>
    <property type="match status" value="1"/>
</dbReference>
<dbReference type="EC" id="4.2.1.51" evidence="6"/>
<dbReference type="CDD" id="cd04905">
    <property type="entry name" value="ACT_CM-PDT"/>
    <property type="match status" value="1"/>
</dbReference>
<evidence type="ECO:0000256" key="17">
    <source>
        <dbReference type="ARBA" id="ARBA00031520"/>
    </source>
</evidence>
<dbReference type="Proteomes" id="UP000095706">
    <property type="component" value="Unassembled WGS sequence"/>
</dbReference>
<gene>
    <name evidence="23" type="primary">pheA</name>
    <name evidence="23" type="ORF">ERS852406_03305</name>
</gene>
<comment type="pathway">
    <text evidence="4">Amino-acid biosynthesis; L-phenylalanine biosynthesis; phenylpyruvate from prephenate: step 1/1.</text>
</comment>
<dbReference type="PROSITE" id="PS51671">
    <property type="entry name" value="ACT"/>
    <property type="match status" value="1"/>
</dbReference>
<evidence type="ECO:0000256" key="6">
    <source>
        <dbReference type="ARBA" id="ARBA00013147"/>
    </source>
</evidence>
<feature type="domain" description="Prephenate dehydratase" evidence="21">
    <location>
        <begin position="111"/>
        <end position="288"/>
    </location>
</feature>
<keyword evidence="14" id="KW-0456">Lyase</keyword>
<comment type="catalytic activity">
    <reaction evidence="1">
        <text>chorismate = prephenate</text>
        <dbReference type="Rhea" id="RHEA:13897"/>
        <dbReference type="ChEBI" id="CHEBI:29748"/>
        <dbReference type="ChEBI" id="CHEBI:29934"/>
        <dbReference type="EC" id="5.4.99.5"/>
    </reaction>
</comment>
<dbReference type="InterPro" id="IPR018528">
    <property type="entry name" value="Preph_deHydtase_CS"/>
</dbReference>
<evidence type="ECO:0000259" key="22">
    <source>
        <dbReference type="PROSITE" id="PS51671"/>
    </source>
</evidence>
<evidence type="ECO:0000259" key="21">
    <source>
        <dbReference type="PROSITE" id="PS51171"/>
    </source>
</evidence>
<keyword evidence="12" id="KW-0584">Phenylalanine biosynthesis</keyword>
<comment type="subcellular location">
    <subcellularLocation>
        <location evidence="3">Cytoplasm</location>
    </subcellularLocation>
</comment>
<dbReference type="PROSITE" id="PS51171">
    <property type="entry name" value="PREPHENATE_DEHYDR_3"/>
    <property type="match status" value="1"/>
</dbReference>
<dbReference type="Gene3D" id="3.30.70.260">
    <property type="match status" value="1"/>
</dbReference>
<feature type="site" description="Essential for prephenate dehydratase activity" evidence="19">
    <location>
        <position position="281"/>
    </location>
</feature>
<evidence type="ECO:0000256" key="19">
    <source>
        <dbReference type="PIRSR" id="PIRSR001500-2"/>
    </source>
</evidence>
<dbReference type="AlphaFoldDB" id="A0A174JK06"/>
<name>A0A174JK06_9FIRM</name>
<dbReference type="PIRSF" id="PIRSF001500">
    <property type="entry name" value="Chor_mut_pdt_Ppr"/>
    <property type="match status" value="1"/>
</dbReference>
<evidence type="ECO:0000256" key="4">
    <source>
        <dbReference type="ARBA" id="ARBA00004741"/>
    </source>
</evidence>
<protein>
    <recommendedName>
        <fullName evidence="7">Bifunctional chorismate mutase/prephenate dehydratase</fullName>
        <ecNumber evidence="6">4.2.1.51</ecNumber>
    </recommendedName>
    <alternativeName>
        <fullName evidence="17">Chorismate mutase-prephenate dehydratase</fullName>
    </alternativeName>
    <alternativeName>
        <fullName evidence="8">Prephenate dehydratase</fullName>
    </alternativeName>
    <alternativeName>
        <fullName evidence="16">p-protein</fullName>
    </alternativeName>
</protein>
<dbReference type="GO" id="GO:0004106">
    <property type="term" value="F:chorismate mutase activity"/>
    <property type="evidence" value="ECO:0007669"/>
    <property type="project" value="UniProtKB-EC"/>
</dbReference>